<keyword evidence="6" id="KW-0479">Metal-binding</keyword>
<evidence type="ECO:0000256" key="8">
    <source>
        <dbReference type="SAM" id="MobiDB-lite"/>
    </source>
</evidence>
<dbReference type="Pfam" id="PF00176">
    <property type="entry name" value="SNF2-rel_dom"/>
    <property type="match status" value="1"/>
</dbReference>
<dbReference type="SUPFAM" id="SSF57850">
    <property type="entry name" value="RING/U-box"/>
    <property type="match status" value="1"/>
</dbReference>
<dbReference type="GO" id="GO:0008094">
    <property type="term" value="F:ATP-dependent activity, acting on DNA"/>
    <property type="evidence" value="ECO:0007669"/>
    <property type="project" value="TreeGrafter"/>
</dbReference>
<dbReference type="FunFam" id="3.40.50.300:FF:002380">
    <property type="entry name" value="SWI/SNF family DNA-dependent ATPase, putative"/>
    <property type="match status" value="1"/>
</dbReference>
<keyword evidence="2" id="KW-0547">Nucleotide-binding</keyword>
<dbReference type="GO" id="GO:0016787">
    <property type="term" value="F:hydrolase activity"/>
    <property type="evidence" value="ECO:0007669"/>
    <property type="project" value="UniProtKB-KW"/>
</dbReference>
<dbReference type="InterPro" id="IPR027417">
    <property type="entry name" value="P-loop_NTPase"/>
</dbReference>
<organism evidence="12 13">
    <name type="scientific">Byssochlamys spectabilis</name>
    <name type="common">Paecilomyces variotii</name>
    <dbReference type="NCBI Taxonomy" id="264951"/>
    <lineage>
        <taxon>Eukaryota</taxon>
        <taxon>Fungi</taxon>
        <taxon>Dikarya</taxon>
        <taxon>Ascomycota</taxon>
        <taxon>Pezizomycotina</taxon>
        <taxon>Eurotiomycetes</taxon>
        <taxon>Eurotiomycetidae</taxon>
        <taxon>Eurotiales</taxon>
        <taxon>Thermoascaceae</taxon>
        <taxon>Paecilomyces</taxon>
    </lineage>
</organism>
<dbReference type="PROSITE" id="PS51194">
    <property type="entry name" value="HELICASE_CTER"/>
    <property type="match status" value="1"/>
</dbReference>
<evidence type="ECO:0000259" key="9">
    <source>
        <dbReference type="PROSITE" id="PS50089"/>
    </source>
</evidence>
<dbReference type="GO" id="GO:0005524">
    <property type="term" value="F:ATP binding"/>
    <property type="evidence" value="ECO:0007669"/>
    <property type="project" value="UniProtKB-KW"/>
</dbReference>
<feature type="compositionally biased region" description="Low complexity" evidence="8">
    <location>
        <begin position="97"/>
        <end position="113"/>
    </location>
</feature>
<evidence type="ECO:0000256" key="5">
    <source>
        <dbReference type="ARBA" id="ARBA00022840"/>
    </source>
</evidence>
<dbReference type="InterPro" id="IPR001650">
    <property type="entry name" value="Helicase_C-like"/>
</dbReference>
<feature type="compositionally biased region" description="Low complexity" evidence="8">
    <location>
        <begin position="162"/>
        <end position="175"/>
    </location>
</feature>
<protein>
    <submittedName>
        <fullName evidence="12">SNF2 family N-terminal domain-containing protein</fullName>
    </submittedName>
</protein>
<evidence type="ECO:0000256" key="6">
    <source>
        <dbReference type="PROSITE-ProRule" id="PRU00175"/>
    </source>
</evidence>
<accession>A0A443HXW8</accession>
<keyword evidence="4" id="KW-0347">Helicase</keyword>
<evidence type="ECO:0000313" key="12">
    <source>
        <dbReference type="EMBL" id="RWQ96697.1"/>
    </source>
</evidence>
<dbReference type="Pfam" id="PF00271">
    <property type="entry name" value="Helicase_C"/>
    <property type="match status" value="1"/>
</dbReference>
<dbReference type="Proteomes" id="UP000283841">
    <property type="component" value="Unassembled WGS sequence"/>
</dbReference>
<evidence type="ECO:0000256" key="7">
    <source>
        <dbReference type="SAM" id="Coils"/>
    </source>
</evidence>
<feature type="region of interest" description="Disordered" evidence="8">
    <location>
        <begin position="949"/>
        <end position="1026"/>
    </location>
</feature>
<dbReference type="GO" id="GO:0005634">
    <property type="term" value="C:nucleus"/>
    <property type="evidence" value="ECO:0007669"/>
    <property type="project" value="TreeGrafter"/>
</dbReference>
<dbReference type="STRING" id="264951.A0A443HXW8"/>
<dbReference type="RefSeq" id="XP_028486342.1">
    <property type="nucleotide sequence ID" value="XM_028632720.1"/>
</dbReference>
<dbReference type="Gene3D" id="3.40.50.300">
    <property type="entry name" value="P-loop containing nucleotide triphosphate hydrolases"/>
    <property type="match status" value="1"/>
</dbReference>
<dbReference type="SMART" id="SM00490">
    <property type="entry name" value="HELICc"/>
    <property type="match status" value="1"/>
</dbReference>
<feature type="compositionally biased region" description="Basic residues" evidence="8">
    <location>
        <begin position="1008"/>
        <end position="1025"/>
    </location>
</feature>
<feature type="compositionally biased region" description="Basic and acidic residues" evidence="8">
    <location>
        <begin position="306"/>
        <end position="318"/>
    </location>
</feature>
<dbReference type="InterPro" id="IPR050628">
    <property type="entry name" value="SNF2_RAD54_helicase_TF"/>
</dbReference>
<dbReference type="PANTHER" id="PTHR45626:SF16">
    <property type="entry name" value="ATP-DEPENDENT HELICASE ULS1"/>
    <property type="match status" value="1"/>
</dbReference>
<dbReference type="VEuPathDB" id="FungiDB:C8Q69DRAFT_505581"/>
<dbReference type="GeneID" id="39601997"/>
<sequence>MAASSGDAAMEDLLEDLSLHHVLLQSLEESQPDDIESKEELMEAIKKLEQQVARLRGDRPRSSSAAPSRSSHGPSQLDGPLDERPADSSSIPRWGGSQQTSIANSSNSASSQSRGHVPYPDTSRFLQPLPTRKRQYEDVDAGYMGETSEPASKRNTPMYPRSVSSTPTASSVSSAGFGEAAKSSDALEASSELQQLLGLDSLDTFHDMQRHQQEAEKWLEQRREQERRDEELARKLQEGWVDGPQHPTASSSPAPSHATLDSLAMPPPRNQSLVGHDTRRELPSFGPTDFFAPRSHQVGAASASRQPRESIAKDETLARRPPSASQLDSSDSDIAEITPRDFERSARQTYRPPHSLHNYNFLKNSGNHPSYSWNAGQHRDPGILGSSNGYVNPQYVYGDMNTAAPRNSNSWYGPNVLQNTMARLNETKKKVFDNASQMYHSFSGPSSSNSFGQYYGDLVSTFSGFGRDDEYDYLRDRYRDLYDDISSDPKKTTEEIKQLLETIRPDMELAMSGQEGTPEALKYPLMEHQKLGLAWMKSMEESEQKGGILADDMGLGKTIQALALIVSRPSTDPERKTTLIIAPVALMHQWKREIERMLRPGKFQRSIYVLHGDKRAVKYKDLKKYDVVLTTFGTLASEFKRREEWKERKRRNGNISHETYSLPILGPGSKWYRTVIDEAQCIKNRNTKAALASCCIDSIYRWCMSGTPMMNNVGELHSLLRFLRIRPYCELERFNAVFTRPLKSSITSVQDKAMQQLQVLLKAVLLRRTKTSEINGKPILQLPPRITEEVHAVFSDDEQELYQALETKTQLQFNKYLKAGSVGRNYSNVLVLLLRLRQACCHPHLLSDFSVDVNASTGELDLIANAKVFSQEVVIRLKENDNLECPVCIDAVENPIIFFPCGHSTCAECFARISDPALAVRLGHDGSVEVKCPNCRAKVDPKKVTDHVSFRKVHYPEEGGETAEGEAQGNDNVEEEDTDSDDDSDEDDNGSLSRFIVDDEEYSEGNSKTKKTKGKGKAKRARGQKRTLAELKKEGMKNAKAKRKYLRRLEKTWVTSAKIEKTMEILEQTESRSEGEKTIIFSQFTSLLDLLEVPIMRKGWRYHRYDGSMKPAERNSAVIDFTDNPDCRVLLVSLKAGNSGLNLVAASQVIIFDPFWNPYIEEQAIDRAHRIGQMREVRVHRVLVKNTVEDRIIALQEKKRELIEGALDENASKNVSRLGTRELAYLFGIQT</sequence>
<dbReference type="PROSITE" id="PS50089">
    <property type="entry name" value="ZF_RING_2"/>
    <property type="match status" value="1"/>
</dbReference>
<dbReference type="GO" id="GO:0008270">
    <property type="term" value="F:zinc ion binding"/>
    <property type="evidence" value="ECO:0007669"/>
    <property type="project" value="UniProtKB-KW"/>
</dbReference>
<feature type="compositionally biased region" description="Low complexity" evidence="8">
    <location>
        <begin position="246"/>
        <end position="259"/>
    </location>
</feature>
<feature type="compositionally biased region" description="Basic and acidic residues" evidence="8">
    <location>
        <begin position="49"/>
        <end position="61"/>
    </location>
</feature>
<evidence type="ECO:0000256" key="2">
    <source>
        <dbReference type="ARBA" id="ARBA00022741"/>
    </source>
</evidence>
<comment type="caution">
    <text evidence="12">The sequence shown here is derived from an EMBL/GenBank/DDBJ whole genome shotgun (WGS) entry which is preliminary data.</text>
</comment>
<feature type="domain" description="Helicase ATP-binding" evidence="10">
    <location>
        <begin position="538"/>
        <end position="726"/>
    </location>
</feature>
<feature type="region of interest" description="Disordered" evidence="8">
    <location>
        <begin position="238"/>
        <end position="337"/>
    </location>
</feature>
<dbReference type="SMART" id="SM00487">
    <property type="entry name" value="DEXDc"/>
    <property type="match status" value="1"/>
</dbReference>
<feature type="region of interest" description="Disordered" evidence="8">
    <location>
        <begin position="49"/>
        <end position="131"/>
    </location>
</feature>
<evidence type="ECO:0000313" key="13">
    <source>
        <dbReference type="Proteomes" id="UP000283841"/>
    </source>
</evidence>
<evidence type="ECO:0000256" key="4">
    <source>
        <dbReference type="ARBA" id="ARBA00022806"/>
    </source>
</evidence>
<keyword evidence="5" id="KW-0067">ATP-binding</keyword>
<dbReference type="InterPro" id="IPR013083">
    <property type="entry name" value="Znf_RING/FYVE/PHD"/>
</dbReference>
<proteinExistence type="inferred from homology"/>
<dbReference type="GO" id="GO:0000724">
    <property type="term" value="P:double-strand break repair via homologous recombination"/>
    <property type="evidence" value="ECO:0007669"/>
    <property type="project" value="TreeGrafter"/>
</dbReference>
<dbReference type="SUPFAM" id="SSF52540">
    <property type="entry name" value="P-loop containing nucleoside triphosphate hydrolases"/>
    <property type="match status" value="2"/>
</dbReference>
<evidence type="ECO:0000259" key="11">
    <source>
        <dbReference type="PROSITE" id="PS51194"/>
    </source>
</evidence>
<dbReference type="AlphaFoldDB" id="A0A443HXW8"/>
<evidence type="ECO:0000259" key="10">
    <source>
        <dbReference type="PROSITE" id="PS51192"/>
    </source>
</evidence>
<dbReference type="GO" id="GO:0005737">
    <property type="term" value="C:cytoplasm"/>
    <property type="evidence" value="ECO:0007669"/>
    <property type="project" value="TreeGrafter"/>
</dbReference>
<dbReference type="Pfam" id="PF13923">
    <property type="entry name" value="zf-C3HC4_2"/>
    <property type="match status" value="1"/>
</dbReference>
<feature type="coiled-coil region" evidence="7">
    <location>
        <begin position="208"/>
        <end position="235"/>
    </location>
</feature>
<dbReference type="CDD" id="cd18008">
    <property type="entry name" value="DEXDc_SHPRH-like"/>
    <property type="match status" value="1"/>
</dbReference>
<dbReference type="InterPro" id="IPR014001">
    <property type="entry name" value="Helicase_ATP-bd"/>
</dbReference>
<keyword evidence="6" id="KW-0862">Zinc</keyword>
<dbReference type="Gene3D" id="3.30.40.10">
    <property type="entry name" value="Zinc/RING finger domain, C3HC4 (zinc finger)"/>
    <property type="match status" value="1"/>
</dbReference>
<feature type="domain" description="Helicase C-terminal" evidence="11">
    <location>
        <begin position="1058"/>
        <end position="1219"/>
    </location>
</feature>
<dbReference type="CDD" id="cd18793">
    <property type="entry name" value="SF2_C_SNF"/>
    <property type="match status" value="1"/>
</dbReference>
<feature type="compositionally biased region" description="Acidic residues" evidence="8">
    <location>
        <begin position="972"/>
        <end position="989"/>
    </location>
</feature>
<dbReference type="Gene3D" id="3.40.50.10810">
    <property type="entry name" value="Tandem AAA-ATPase domain"/>
    <property type="match status" value="1"/>
</dbReference>
<keyword evidence="13" id="KW-1185">Reference proteome</keyword>
<keyword evidence="7" id="KW-0175">Coiled coil</keyword>
<dbReference type="EMBL" id="RCNU01000003">
    <property type="protein sequence ID" value="RWQ96697.1"/>
    <property type="molecule type" value="Genomic_DNA"/>
</dbReference>
<dbReference type="GO" id="GO:0004386">
    <property type="term" value="F:helicase activity"/>
    <property type="evidence" value="ECO:0007669"/>
    <property type="project" value="UniProtKB-KW"/>
</dbReference>
<feature type="domain" description="RING-type" evidence="9">
    <location>
        <begin position="885"/>
        <end position="936"/>
    </location>
</feature>
<comment type="similarity">
    <text evidence="1">Belongs to the SNF2/RAD54 helicase family.</text>
</comment>
<dbReference type="SMART" id="SM00184">
    <property type="entry name" value="RING"/>
    <property type="match status" value="1"/>
</dbReference>
<gene>
    <name evidence="12" type="ORF">C8Q69DRAFT_505581</name>
</gene>
<name>A0A443HXW8_BYSSP</name>
<evidence type="ECO:0000256" key="1">
    <source>
        <dbReference type="ARBA" id="ARBA00007025"/>
    </source>
</evidence>
<evidence type="ECO:0000256" key="3">
    <source>
        <dbReference type="ARBA" id="ARBA00022801"/>
    </source>
</evidence>
<dbReference type="InterPro" id="IPR049730">
    <property type="entry name" value="SNF2/RAD54-like_C"/>
</dbReference>
<keyword evidence="3" id="KW-0378">Hydrolase</keyword>
<dbReference type="InterPro" id="IPR001841">
    <property type="entry name" value="Znf_RING"/>
</dbReference>
<dbReference type="InterPro" id="IPR000330">
    <property type="entry name" value="SNF2_N"/>
</dbReference>
<dbReference type="PROSITE" id="PS51192">
    <property type="entry name" value="HELICASE_ATP_BIND_1"/>
    <property type="match status" value="1"/>
</dbReference>
<reference evidence="12 13" key="1">
    <citation type="journal article" date="2018" name="Front. Microbiol.">
        <title>Genomic and genetic insights into a cosmopolitan fungus, Paecilomyces variotii (Eurotiales).</title>
        <authorList>
            <person name="Urquhart A.S."/>
            <person name="Mondo S.J."/>
            <person name="Makela M.R."/>
            <person name="Hane J.K."/>
            <person name="Wiebenga A."/>
            <person name="He G."/>
            <person name="Mihaltcheva S."/>
            <person name="Pangilinan J."/>
            <person name="Lipzen A."/>
            <person name="Barry K."/>
            <person name="de Vries R.P."/>
            <person name="Grigoriev I.V."/>
            <person name="Idnurm A."/>
        </authorList>
    </citation>
    <scope>NUCLEOTIDE SEQUENCE [LARGE SCALE GENOMIC DNA]</scope>
    <source>
        <strain evidence="12 13">CBS 101075</strain>
    </source>
</reference>
<feature type="compositionally biased region" description="Low complexity" evidence="8">
    <location>
        <begin position="62"/>
        <end position="71"/>
    </location>
</feature>
<feature type="region of interest" description="Disordered" evidence="8">
    <location>
        <begin position="143"/>
        <end position="176"/>
    </location>
</feature>
<keyword evidence="6" id="KW-0863">Zinc-finger</keyword>
<dbReference type="PANTHER" id="PTHR45626">
    <property type="entry name" value="TRANSCRIPTION TERMINATION FACTOR 2-RELATED"/>
    <property type="match status" value="1"/>
</dbReference>
<dbReference type="InterPro" id="IPR038718">
    <property type="entry name" value="SNF2-like_sf"/>
</dbReference>